<gene>
    <name evidence="1" type="ORF">JAAARDRAFT_341950</name>
</gene>
<proteinExistence type="predicted"/>
<evidence type="ECO:0000313" key="1">
    <source>
        <dbReference type="EMBL" id="KDQ55136.1"/>
    </source>
</evidence>
<evidence type="ECO:0000313" key="2">
    <source>
        <dbReference type="Proteomes" id="UP000027265"/>
    </source>
</evidence>
<dbReference type="HOGENOM" id="CLU_3032661_0_0_1"/>
<accession>A0A067PXR2</accession>
<reference evidence="2" key="1">
    <citation type="journal article" date="2014" name="Proc. Natl. Acad. Sci. U.S.A.">
        <title>Extensive sampling of basidiomycete genomes demonstrates inadequacy of the white-rot/brown-rot paradigm for wood decay fungi.</title>
        <authorList>
            <person name="Riley R."/>
            <person name="Salamov A.A."/>
            <person name="Brown D.W."/>
            <person name="Nagy L.G."/>
            <person name="Floudas D."/>
            <person name="Held B.W."/>
            <person name="Levasseur A."/>
            <person name="Lombard V."/>
            <person name="Morin E."/>
            <person name="Otillar R."/>
            <person name="Lindquist E.A."/>
            <person name="Sun H."/>
            <person name="LaButti K.M."/>
            <person name="Schmutz J."/>
            <person name="Jabbour D."/>
            <person name="Luo H."/>
            <person name="Baker S.E."/>
            <person name="Pisabarro A.G."/>
            <person name="Walton J.D."/>
            <person name="Blanchette R.A."/>
            <person name="Henrissat B."/>
            <person name="Martin F."/>
            <person name="Cullen D."/>
            <person name="Hibbett D.S."/>
            <person name="Grigoriev I.V."/>
        </authorList>
    </citation>
    <scope>NUCLEOTIDE SEQUENCE [LARGE SCALE GENOMIC DNA]</scope>
    <source>
        <strain evidence="2">MUCL 33604</strain>
    </source>
</reference>
<protein>
    <submittedName>
        <fullName evidence="1">Uncharacterized protein</fullName>
    </submittedName>
</protein>
<dbReference type="Proteomes" id="UP000027265">
    <property type="component" value="Unassembled WGS sequence"/>
</dbReference>
<organism evidence="1 2">
    <name type="scientific">Jaapia argillacea MUCL 33604</name>
    <dbReference type="NCBI Taxonomy" id="933084"/>
    <lineage>
        <taxon>Eukaryota</taxon>
        <taxon>Fungi</taxon>
        <taxon>Dikarya</taxon>
        <taxon>Basidiomycota</taxon>
        <taxon>Agaricomycotina</taxon>
        <taxon>Agaricomycetes</taxon>
        <taxon>Agaricomycetidae</taxon>
        <taxon>Jaapiales</taxon>
        <taxon>Jaapiaceae</taxon>
        <taxon>Jaapia</taxon>
    </lineage>
</organism>
<dbReference type="AlphaFoldDB" id="A0A067PXR2"/>
<sequence>MLICYLFGPILMFYCYIAGIPVDSPLLPSCRFSTQVFGDQLPRDLTDVQRGYLCL</sequence>
<dbReference type="InParanoid" id="A0A067PXR2"/>
<dbReference type="EMBL" id="KL197726">
    <property type="protein sequence ID" value="KDQ55136.1"/>
    <property type="molecule type" value="Genomic_DNA"/>
</dbReference>
<keyword evidence="2" id="KW-1185">Reference proteome</keyword>
<name>A0A067PXR2_9AGAM</name>